<name>A0A815GZS8_9BILA</name>
<dbReference type="Gene3D" id="2.40.50.140">
    <property type="entry name" value="Nucleic acid-binding proteins"/>
    <property type="match status" value="1"/>
</dbReference>
<dbReference type="InterPro" id="IPR012340">
    <property type="entry name" value="NA-bd_OB-fold"/>
</dbReference>
<dbReference type="EMBL" id="CAJNOT010002812">
    <property type="protein sequence ID" value="CAF1345082.1"/>
    <property type="molecule type" value="Genomic_DNA"/>
</dbReference>
<dbReference type="Proteomes" id="UP000663864">
    <property type="component" value="Unassembled WGS sequence"/>
</dbReference>
<dbReference type="Gene3D" id="3.90.70.80">
    <property type="match status" value="1"/>
</dbReference>
<sequence>MDAIIGFITELTGEKRGPSKHYRRYNVLTSDKELIEGWVFSTMEIDQTFSGNILVAAAKNNASVRLQGKLSIDANGTKTIKVSINSKLDKCINWAQGTLQRPESVLTISSIKDALLSSIPSRLEAVVLDENELITFIQSEKKRQYKIFIIGDNSGTSPLLVYDELIENIQISESFTFTQIKWKKIHNKVILTTSTNTIIEKSANVVIPDLSDMEESMSLKQIDIEEINCCFEEIIHSQKELTCSSCKQNLIPITGKEHLLKCQNCSRFVLSKSNNIQTSVVIQIAIEYLIYNKNDLSDFIDETYSTIENYIQHMSLYGTYADHLVISATAIIINKNIIIHELGKRPILIPGSDFIDDQLHICYDPHILHYDSVLCINDNSAFLSSEELLIVL</sequence>
<evidence type="ECO:0000313" key="2">
    <source>
        <dbReference type="Proteomes" id="UP000663864"/>
    </source>
</evidence>
<dbReference type="SUPFAM" id="SSF50249">
    <property type="entry name" value="Nucleic acid-binding proteins"/>
    <property type="match status" value="1"/>
</dbReference>
<accession>A0A815GZS8</accession>
<organism evidence="1 2">
    <name type="scientific">Rotaria sordida</name>
    <dbReference type="NCBI Taxonomy" id="392033"/>
    <lineage>
        <taxon>Eukaryota</taxon>
        <taxon>Metazoa</taxon>
        <taxon>Spiralia</taxon>
        <taxon>Gnathifera</taxon>
        <taxon>Rotifera</taxon>
        <taxon>Eurotatoria</taxon>
        <taxon>Bdelloidea</taxon>
        <taxon>Philodinida</taxon>
        <taxon>Philodinidae</taxon>
        <taxon>Rotaria</taxon>
    </lineage>
</organism>
<reference evidence="1" key="1">
    <citation type="submission" date="2021-02" db="EMBL/GenBank/DDBJ databases">
        <authorList>
            <person name="Nowell W R."/>
        </authorList>
    </citation>
    <scope>NUCLEOTIDE SEQUENCE</scope>
</reference>
<evidence type="ECO:0000313" key="1">
    <source>
        <dbReference type="EMBL" id="CAF1345082.1"/>
    </source>
</evidence>
<dbReference type="AlphaFoldDB" id="A0A815GZS8"/>
<dbReference type="SUPFAM" id="SSF54001">
    <property type="entry name" value="Cysteine proteinases"/>
    <property type="match status" value="1"/>
</dbReference>
<protein>
    <submittedName>
        <fullName evidence="1">Uncharacterized protein</fullName>
    </submittedName>
</protein>
<comment type="caution">
    <text evidence="1">The sequence shown here is derived from an EMBL/GenBank/DDBJ whole genome shotgun (WGS) entry which is preliminary data.</text>
</comment>
<gene>
    <name evidence="1" type="ORF">ZHD862_LOCUS30255</name>
</gene>
<dbReference type="InterPro" id="IPR038765">
    <property type="entry name" value="Papain-like_cys_pep_sf"/>
</dbReference>
<proteinExistence type="predicted"/>